<dbReference type="CDD" id="cd06093">
    <property type="entry name" value="PX_domain"/>
    <property type="match status" value="1"/>
</dbReference>
<dbReference type="EMBL" id="FR824166">
    <property type="protein sequence ID" value="CCA21387.1"/>
    <property type="molecule type" value="Genomic_DNA"/>
</dbReference>
<sequence length="161" mass="19259">MRLHITGTRLEWTILRRYSDFARLDSWLQLSLIHPVAHECFCCRWFMRSLRGFSFPRKHLFWSKRKDVIESRRNQLEEYCRLLAQHTFSSIPKCVQCSDRVFQYVQSFFTKDAMVHNEHALEEVQNVLTPRAFAVICDPNKSKIVYRKNCGIVQMVQLESE</sequence>
<evidence type="ECO:0000259" key="1">
    <source>
        <dbReference type="PROSITE" id="PS50195"/>
    </source>
</evidence>
<name>F0WJD9_9STRA</name>
<evidence type="ECO:0000313" key="2">
    <source>
        <dbReference type="EMBL" id="CCA21387.1"/>
    </source>
</evidence>
<dbReference type="Gene3D" id="3.30.1520.10">
    <property type="entry name" value="Phox-like domain"/>
    <property type="match status" value="1"/>
</dbReference>
<dbReference type="PROSITE" id="PS50195">
    <property type="entry name" value="PX"/>
    <property type="match status" value="1"/>
</dbReference>
<dbReference type="InterPro" id="IPR036871">
    <property type="entry name" value="PX_dom_sf"/>
</dbReference>
<dbReference type="SUPFAM" id="SSF64268">
    <property type="entry name" value="PX domain"/>
    <property type="match status" value="1"/>
</dbReference>
<dbReference type="AlphaFoldDB" id="F0WJD9"/>
<organism evidence="2">
    <name type="scientific">Albugo laibachii Nc14</name>
    <dbReference type="NCBI Taxonomy" id="890382"/>
    <lineage>
        <taxon>Eukaryota</taxon>
        <taxon>Sar</taxon>
        <taxon>Stramenopiles</taxon>
        <taxon>Oomycota</taxon>
        <taxon>Peronosporomycetes</taxon>
        <taxon>Albuginales</taxon>
        <taxon>Albuginaceae</taxon>
        <taxon>Albugo</taxon>
    </lineage>
</organism>
<dbReference type="HOGENOM" id="CLU_1646808_0_0_1"/>
<gene>
    <name evidence="2" type="primary">AlNc14C121G6667</name>
    <name evidence="2" type="ORF">ALNC14_075300</name>
</gene>
<accession>F0WJD9</accession>
<dbReference type="GO" id="GO:0035091">
    <property type="term" value="F:phosphatidylinositol binding"/>
    <property type="evidence" value="ECO:0007669"/>
    <property type="project" value="InterPro"/>
</dbReference>
<protein>
    <submittedName>
        <fullName evidence="2">Uncharacterized protein AlNc14C121G6667</fullName>
    </submittedName>
</protein>
<dbReference type="Pfam" id="PF00787">
    <property type="entry name" value="PX"/>
    <property type="match status" value="1"/>
</dbReference>
<proteinExistence type="predicted"/>
<feature type="domain" description="PX" evidence="1">
    <location>
        <begin position="1"/>
        <end position="112"/>
    </location>
</feature>
<reference evidence="2" key="2">
    <citation type="submission" date="2011-02" db="EMBL/GenBank/DDBJ databases">
        <authorList>
            <person name="MacLean D."/>
        </authorList>
    </citation>
    <scope>NUCLEOTIDE SEQUENCE</scope>
</reference>
<dbReference type="InterPro" id="IPR001683">
    <property type="entry name" value="PX_dom"/>
</dbReference>
<reference evidence="2" key="1">
    <citation type="journal article" date="2011" name="PLoS Biol.">
        <title>Gene gain and loss during evolution of obligate parasitism in the white rust pathogen of Arabidopsis thaliana.</title>
        <authorList>
            <person name="Kemen E."/>
            <person name="Gardiner A."/>
            <person name="Schultz-Larsen T."/>
            <person name="Kemen A.C."/>
            <person name="Balmuth A.L."/>
            <person name="Robert-Seilaniantz A."/>
            <person name="Bailey K."/>
            <person name="Holub E."/>
            <person name="Studholme D.J."/>
            <person name="Maclean D."/>
            <person name="Jones J.D."/>
        </authorList>
    </citation>
    <scope>NUCLEOTIDE SEQUENCE</scope>
</reference>